<evidence type="ECO:0000256" key="1">
    <source>
        <dbReference type="SAM" id="MobiDB-lite"/>
    </source>
</evidence>
<accession>A0ABQ9YSI7</accession>
<dbReference type="EMBL" id="JAOYFB010000001">
    <property type="protein sequence ID" value="KAK4003549.1"/>
    <property type="molecule type" value="Genomic_DNA"/>
</dbReference>
<protein>
    <submittedName>
        <fullName evidence="2">Uncharacterized protein</fullName>
    </submittedName>
</protein>
<keyword evidence="3" id="KW-1185">Reference proteome</keyword>
<evidence type="ECO:0000313" key="2">
    <source>
        <dbReference type="EMBL" id="KAK4003549.1"/>
    </source>
</evidence>
<gene>
    <name evidence="2" type="ORF">OUZ56_005306</name>
</gene>
<dbReference type="Proteomes" id="UP001234178">
    <property type="component" value="Unassembled WGS sequence"/>
</dbReference>
<sequence>MIRKKQKNVEPQAGMKGHIRPARPDKGDWQHSIITDGDDRDSKKKKKKIGGHLIQLGMPLGLQIIGQVQLENRLYGAAGELDGRLGVCRLGMNAPFSIGGVILSRLLGTIAM</sequence>
<proteinExistence type="predicted"/>
<feature type="region of interest" description="Disordered" evidence="1">
    <location>
        <begin position="1"/>
        <end position="46"/>
    </location>
</feature>
<comment type="caution">
    <text evidence="2">The sequence shown here is derived from an EMBL/GenBank/DDBJ whole genome shotgun (WGS) entry which is preliminary data.</text>
</comment>
<name>A0ABQ9YSI7_9CRUS</name>
<reference evidence="2 3" key="1">
    <citation type="journal article" date="2023" name="Nucleic Acids Res.">
        <title>The hologenome of Daphnia magna reveals possible DNA methylation and microbiome-mediated evolution of the host genome.</title>
        <authorList>
            <person name="Chaturvedi A."/>
            <person name="Li X."/>
            <person name="Dhandapani V."/>
            <person name="Marshall H."/>
            <person name="Kissane S."/>
            <person name="Cuenca-Cambronero M."/>
            <person name="Asole G."/>
            <person name="Calvet F."/>
            <person name="Ruiz-Romero M."/>
            <person name="Marangio P."/>
            <person name="Guigo R."/>
            <person name="Rago D."/>
            <person name="Mirbahai L."/>
            <person name="Eastwood N."/>
            <person name="Colbourne J.K."/>
            <person name="Zhou J."/>
            <person name="Mallon E."/>
            <person name="Orsini L."/>
        </authorList>
    </citation>
    <scope>NUCLEOTIDE SEQUENCE [LARGE SCALE GENOMIC DNA]</scope>
    <source>
        <strain evidence="2">LRV0_1</strain>
    </source>
</reference>
<evidence type="ECO:0000313" key="3">
    <source>
        <dbReference type="Proteomes" id="UP001234178"/>
    </source>
</evidence>
<organism evidence="2 3">
    <name type="scientific">Daphnia magna</name>
    <dbReference type="NCBI Taxonomy" id="35525"/>
    <lineage>
        <taxon>Eukaryota</taxon>
        <taxon>Metazoa</taxon>
        <taxon>Ecdysozoa</taxon>
        <taxon>Arthropoda</taxon>
        <taxon>Crustacea</taxon>
        <taxon>Branchiopoda</taxon>
        <taxon>Diplostraca</taxon>
        <taxon>Cladocera</taxon>
        <taxon>Anomopoda</taxon>
        <taxon>Daphniidae</taxon>
        <taxon>Daphnia</taxon>
    </lineage>
</organism>